<dbReference type="OrthoDB" id="3865254at2759"/>
<organism evidence="2 3">
    <name type="scientific">Aureobasidium subglaciale (strain EXF-2481)</name>
    <name type="common">Aureobasidium pullulans var. subglaciale</name>
    <dbReference type="NCBI Taxonomy" id="1043005"/>
    <lineage>
        <taxon>Eukaryota</taxon>
        <taxon>Fungi</taxon>
        <taxon>Dikarya</taxon>
        <taxon>Ascomycota</taxon>
        <taxon>Pezizomycotina</taxon>
        <taxon>Dothideomycetes</taxon>
        <taxon>Dothideomycetidae</taxon>
        <taxon>Dothideales</taxon>
        <taxon>Saccotheciaceae</taxon>
        <taxon>Aureobasidium</taxon>
    </lineage>
</organism>
<keyword evidence="3" id="KW-1185">Reference proteome</keyword>
<proteinExistence type="predicted"/>
<dbReference type="STRING" id="1043005.A0A074ZMQ0"/>
<dbReference type="RefSeq" id="XP_013347878.1">
    <property type="nucleotide sequence ID" value="XM_013492424.1"/>
</dbReference>
<dbReference type="GeneID" id="25361879"/>
<accession>A0A074ZMQ0</accession>
<evidence type="ECO:0000256" key="1">
    <source>
        <dbReference type="SAM" id="SignalP"/>
    </source>
</evidence>
<dbReference type="HOGENOM" id="CLU_081894_0_0_1"/>
<dbReference type="AlphaFoldDB" id="A0A074ZMQ0"/>
<feature type="signal peptide" evidence="1">
    <location>
        <begin position="1"/>
        <end position="18"/>
    </location>
</feature>
<feature type="chain" id="PRO_5001704163" evidence="1">
    <location>
        <begin position="19"/>
        <end position="297"/>
    </location>
</feature>
<dbReference type="Proteomes" id="UP000030641">
    <property type="component" value="Unassembled WGS sequence"/>
</dbReference>
<gene>
    <name evidence="2" type="ORF">AUEXF2481DRAFT_1106</name>
</gene>
<keyword evidence="1" id="KW-0732">Signal</keyword>
<protein>
    <submittedName>
        <fullName evidence="2">Uncharacterized protein</fullName>
    </submittedName>
</protein>
<dbReference type="InParanoid" id="A0A074ZMQ0"/>
<reference evidence="2 3" key="1">
    <citation type="journal article" date="2014" name="BMC Genomics">
        <title>Genome sequencing of four Aureobasidium pullulans varieties: biotechnological potential, stress tolerance, and description of new species.</title>
        <authorList>
            <person name="Gostin Ar C."/>
            <person name="Ohm R.A."/>
            <person name="Kogej T."/>
            <person name="Sonjak S."/>
            <person name="Turk M."/>
            <person name="Zajc J."/>
            <person name="Zalar P."/>
            <person name="Grube M."/>
            <person name="Sun H."/>
            <person name="Han J."/>
            <person name="Sharma A."/>
            <person name="Chiniquy J."/>
            <person name="Ngan C.Y."/>
            <person name="Lipzen A."/>
            <person name="Barry K."/>
            <person name="Grigoriev I.V."/>
            <person name="Gunde-Cimerman N."/>
        </authorList>
    </citation>
    <scope>NUCLEOTIDE SEQUENCE [LARGE SCALE GENOMIC DNA]</scope>
    <source>
        <strain evidence="2 3">EXF-2481</strain>
    </source>
</reference>
<sequence>MKLVALSFILLAVGLVCSAAVDLDPHSQLMANVSSVFGWQLAGSQRSLATLEQGCQDIASFGHGHWFDLGLNSTVIAGTFCAAATAGISNITAVALAQIKLASTETFITQLLHTSARIRSPTLNSGRVGRTFCHNRPYDTVWVPLTHEVSIVPDDWTYNTTSKLFGVIYSFSAFTDIERSVMCQQYKYMAQAQLQLGIDTNIVRSYVCAPGNEVTLDLVSARVKMAKLTNLIFQWQLLTVLDAVSDSIKKDYLCNNIDEVELLWKTGATGQILACGGLLPDEDYPSTSQDLFLYRRM</sequence>
<dbReference type="EMBL" id="KL584750">
    <property type="protein sequence ID" value="KEQ99611.1"/>
    <property type="molecule type" value="Genomic_DNA"/>
</dbReference>
<name>A0A074ZMQ0_AURSE</name>
<evidence type="ECO:0000313" key="3">
    <source>
        <dbReference type="Proteomes" id="UP000030641"/>
    </source>
</evidence>
<evidence type="ECO:0000313" key="2">
    <source>
        <dbReference type="EMBL" id="KEQ99611.1"/>
    </source>
</evidence>